<reference evidence="1" key="1">
    <citation type="submission" date="2021-08" db="EMBL/GenBank/DDBJ databases">
        <title>The first chromosome-level gecko genome reveals the dynamic sex chromosomes of Neotropical dwarf geckos (Sphaerodactylidae: Sphaerodactylus).</title>
        <authorList>
            <person name="Pinto B.J."/>
            <person name="Keating S.E."/>
            <person name="Gamble T."/>
        </authorList>
    </citation>
    <scope>NUCLEOTIDE SEQUENCE</scope>
    <source>
        <strain evidence="1">TG3544</strain>
    </source>
</reference>
<dbReference type="Proteomes" id="UP000827872">
    <property type="component" value="Linkage Group LG09"/>
</dbReference>
<comment type="caution">
    <text evidence="1">The sequence shown here is derived from an EMBL/GenBank/DDBJ whole genome shotgun (WGS) entry which is preliminary data.</text>
</comment>
<gene>
    <name evidence="1" type="ORF">K3G42_004697</name>
</gene>
<name>A0ACB8FCH9_9SAUR</name>
<proteinExistence type="predicted"/>
<accession>A0ACB8FCH9</accession>
<evidence type="ECO:0000313" key="1">
    <source>
        <dbReference type="EMBL" id="KAH8002904.1"/>
    </source>
</evidence>
<sequence>MLSLPKQTLFLESSCTYHQKRIVRKPPVPQLCPEYDKELKQDISSFRFEVLGLLKGNKLPNLQSSKMGKDDDCLPAATEGEKAEGQEKGKRKNLSLFEITTMIHPRAVARASDRHFLSNGSALMASESTKEKHKKVNFVTDEKKFGFFHKQSKNVSAQQSTNQIYSISEEVSRQQMEEQLEEVEQVEEEELVVNCEVNINRPSEVAVQQQARTEALDSKPKEEATSSTNVKAGTGQDCELLTPKDLLDQEFDFSRDSAGKQGTLVQDNYFTTRL</sequence>
<dbReference type="EMBL" id="CM037622">
    <property type="protein sequence ID" value="KAH8002904.1"/>
    <property type="molecule type" value="Genomic_DNA"/>
</dbReference>
<protein>
    <submittedName>
        <fullName evidence="1">Uncharacterized protein</fullName>
    </submittedName>
</protein>
<organism evidence="1 2">
    <name type="scientific">Sphaerodactylus townsendi</name>
    <dbReference type="NCBI Taxonomy" id="933632"/>
    <lineage>
        <taxon>Eukaryota</taxon>
        <taxon>Metazoa</taxon>
        <taxon>Chordata</taxon>
        <taxon>Craniata</taxon>
        <taxon>Vertebrata</taxon>
        <taxon>Euteleostomi</taxon>
        <taxon>Lepidosauria</taxon>
        <taxon>Squamata</taxon>
        <taxon>Bifurcata</taxon>
        <taxon>Gekkota</taxon>
        <taxon>Sphaerodactylidae</taxon>
        <taxon>Sphaerodactylus</taxon>
    </lineage>
</organism>
<evidence type="ECO:0000313" key="2">
    <source>
        <dbReference type="Proteomes" id="UP000827872"/>
    </source>
</evidence>
<keyword evidence="2" id="KW-1185">Reference proteome</keyword>